<dbReference type="GO" id="GO:0032259">
    <property type="term" value="P:methylation"/>
    <property type="evidence" value="ECO:0007669"/>
    <property type="project" value="UniProtKB-KW"/>
</dbReference>
<evidence type="ECO:0000256" key="1">
    <source>
        <dbReference type="ARBA" id="ARBA00022679"/>
    </source>
</evidence>
<keyword evidence="3" id="KW-0489">Methyltransferase</keyword>
<dbReference type="Proteomes" id="UP000199322">
    <property type="component" value="Unassembled WGS sequence"/>
</dbReference>
<evidence type="ECO:0000313" key="4">
    <source>
        <dbReference type="Proteomes" id="UP000199322"/>
    </source>
</evidence>
<dbReference type="Gene3D" id="3.40.50.150">
    <property type="entry name" value="Vaccinia Virus protein VP39"/>
    <property type="match status" value="1"/>
</dbReference>
<feature type="domain" description="Methyltransferase type 11" evidence="2">
    <location>
        <begin position="20"/>
        <end position="115"/>
    </location>
</feature>
<protein>
    <submittedName>
        <fullName evidence="3">Methyltransferase domain-containing protein</fullName>
    </submittedName>
</protein>
<name>A0A1G6NQQ5_9BACT</name>
<keyword evidence="1 3" id="KW-0808">Transferase</keyword>
<dbReference type="InterPro" id="IPR050447">
    <property type="entry name" value="Erg6_SMT_methyltransf"/>
</dbReference>
<gene>
    <name evidence="3" type="ORF">SAMN04488588_1625</name>
</gene>
<sequence length="238" mass="27672">MEMGKTKEFLKKRFKNPYVLDVGTGLGGLVNEFLEIFPEGNFVGIESDETVFEHYKKHGEEPAIEIKIMDAEKMDFEDNSFDIVILSNTFHHIKNKGKIFDEIKRVLKNDGVFILGEMRSDDLSQKQKNHRDLHHLSAEIDMHNGIYHENTYTEEEIVDFVSEFFDVLLTDYLDYESDVSDYTDMVNRLRDILDKKIDNLDIGIDEKKVLSNKADEILENILENGKDIPTMVILTMKK</sequence>
<reference evidence="3 4" key="1">
    <citation type="submission" date="2016-10" db="EMBL/GenBank/DDBJ databases">
        <authorList>
            <person name="de Groot N.N."/>
        </authorList>
    </citation>
    <scope>NUCLEOTIDE SEQUENCE [LARGE SCALE GENOMIC DNA]</scope>
    <source>
        <strain evidence="3 4">WG14</strain>
    </source>
</reference>
<dbReference type="CDD" id="cd02440">
    <property type="entry name" value="AdoMet_MTases"/>
    <property type="match status" value="1"/>
</dbReference>
<accession>A0A1G6NQQ5</accession>
<dbReference type="RefSeq" id="WP_176759875.1">
    <property type="nucleotide sequence ID" value="NZ_FMYV01000006.1"/>
</dbReference>
<organism evidence="3 4">
    <name type="scientific">Geotoga petraea</name>
    <dbReference type="NCBI Taxonomy" id="28234"/>
    <lineage>
        <taxon>Bacteria</taxon>
        <taxon>Thermotogati</taxon>
        <taxon>Thermotogota</taxon>
        <taxon>Thermotogae</taxon>
        <taxon>Petrotogales</taxon>
        <taxon>Petrotogaceae</taxon>
        <taxon>Geotoga</taxon>
    </lineage>
</organism>
<evidence type="ECO:0000313" key="3">
    <source>
        <dbReference type="EMBL" id="SDC70089.1"/>
    </source>
</evidence>
<dbReference type="EMBL" id="FMYV01000006">
    <property type="protein sequence ID" value="SDC70089.1"/>
    <property type="molecule type" value="Genomic_DNA"/>
</dbReference>
<dbReference type="GO" id="GO:0008757">
    <property type="term" value="F:S-adenosylmethionine-dependent methyltransferase activity"/>
    <property type="evidence" value="ECO:0007669"/>
    <property type="project" value="InterPro"/>
</dbReference>
<evidence type="ECO:0000259" key="2">
    <source>
        <dbReference type="Pfam" id="PF08241"/>
    </source>
</evidence>
<dbReference type="SUPFAM" id="SSF53335">
    <property type="entry name" value="S-adenosyl-L-methionine-dependent methyltransferases"/>
    <property type="match status" value="1"/>
</dbReference>
<proteinExistence type="predicted"/>
<dbReference type="InterPro" id="IPR013216">
    <property type="entry name" value="Methyltransf_11"/>
</dbReference>
<dbReference type="PANTHER" id="PTHR44068">
    <property type="entry name" value="ZGC:194242"/>
    <property type="match status" value="1"/>
</dbReference>
<keyword evidence="4" id="KW-1185">Reference proteome</keyword>
<dbReference type="InterPro" id="IPR029063">
    <property type="entry name" value="SAM-dependent_MTases_sf"/>
</dbReference>
<dbReference type="STRING" id="28234.SAMN04488588_1625"/>
<dbReference type="Pfam" id="PF08241">
    <property type="entry name" value="Methyltransf_11"/>
    <property type="match status" value="1"/>
</dbReference>
<dbReference type="PANTHER" id="PTHR44068:SF11">
    <property type="entry name" value="GERANYL DIPHOSPHATE 2-C-METHYLTRANSFERASE"/>
    <property type="match status" value="1"/>
</dbReference>
<dbReference type="AlphaFoldDB" id="A0A1G6NQQ5"/>